<name>A0A1I8J4E2_9PLAT</name>
<dbReference type="WBParaSite" id="maker-uti_cns_0045692-snap-gene-1.8-mRNA-1">
    <property type="protein sequence ID" value="maker-uti_cns_0045692-snap-gene-1.8-mRNA-1"/>
    <property type="gene ID" value="maker-uti_cns_0045692-snap-gene-1.8"/>
</dbReference>
<keyword evidence="1" id="KW-1185">Reference proteome</keyword>
<reference evidence="2" key="1">
    <citation type="submission" date="2016-11" db="UniProtKB">
        <authorList>
            <consortium name="WormBaseParasite"/>
        </authorList>
    </citation>
    <scope>IDENTIFICATION</scope>
</reference>
<evidence type="ECO:0000313" key="1">
    <source>
        <dbReference type="Proteomes" id="UP000095280"/>
    </source>
</evidence>
<sequence>RDSMAESVDGGVEVRSMQTVLGFEDEGNSTNDAYNVVVKDHGTKSGMKYDSVCITPAAELTYDELPEKTLQVLFTKEEQHDGLSYATIAVHETPVEYNESTTMSRIVHLRGSKRSTLDADGQKQEGVIASDSDTQNSIRYGRVPDSGGSSQQFGVMESNPEAHMGIRTGASSNDEQEGVFASDPEALKYIKFGPKPGAKASGASSNDEQEGIFASDPEALKYIKFGPKSGAKASGVLSIGEQEGIFASDPEALKLIKFGPKDGASNNDEQEGVFASDPEALKYIKFGPKPGAKVSGASSNDEQEGIFASDPEALKYIKFGPKPGTSSNDEPEGIFASDPEALKYIKFGPKPEAKATGASSNDKQEGIFASDPEDLKYFKLSPEPAKQEENPPKDQKVVEFGTEAQSATLEEGEFVAEATGVQLKDEKTYTVRVTGHDLPNGQQKKFISVRSADGSGGLTPQEVDNLDVKVETCVGEDGMVEKFVIDKNMNMLALAILIVGSSCTSASIVGLADYDRLDACPLDDLPVDGVRKLDPHQLPDRSIAGCVLSCHTTESCAAASMVAEHRWCLLATAEAFLTAWLHGHGQCDSFVNRRRLAKFQQAHTTDLPSSIAVSSLRILYHFRVGSFNLAPVHRNPHTPVLVSAVLNRSAGAFVTGESGSFIGVSTADGIEDLFVPKPNVTVFMRAKFDFNGE</sequence>
<evidence type="ECO:0000313" key="2">
    <source>
        <dbReference type="WBParaSite" id="maker-uti_cns_0045692-snap-gene-1.8-mRNA-1"/>
    </source>
</evidence>
<dbReference type="Proteomes" id="UP000095280">
    <property type="component" value="Unplaced"/>
</dbReference>
<organism evidence="1 2">
    <name type="scientific">Macrostomum lignano</name>
    <dbReference type="NCBI Taxonomy" id="282301"/>
    <lineage>
        <taxon>Eukaryota</taxon>
        <taxon>Metazoa</taxon>
        <taxon>Spiralia</taxon>
        <taxon>Lophotrochozoa</taxon>
        <taxon>Platyhelminthes</taxon>
        <taxon>Rhabditophora</taxon>
        <taxon>Macrostomorpha</taxon>
        <taxon>Macrostomida</taxon>
        <taxon>Macrostomidae</taxon>
        <taxon>Macrostomum</taxon>
    </lineage>
</organism>
<proteinExistence type="predicted"/>
<dbReference type="AlphaFoldDB" id="A0A1I8J4E2"/>
<accession>A0A1I8J4E2</accession>
<protein>
    <submittedName>
        <fullName evidence="2">Cadherin domain-containing protein</fullName>
    </submittedName>
</protein>